<dbReference type="InterPro" id="IPR006189">
    <property type="entry name" value="CHASE_dom"/>
</dbReference>
<dbReference type="AlphaFoldDB" id="A0A1H7HIX2"/>
<accession>A0A1H7HIX2</accession>
<dbReference type="PROSITE" id="PS50887">
    <property type="entry name" value="GGDEF"/>
    <property type="match status" value="1"/>
</dbReference>
<dbReference type="Proteomes" id="UP000199081">
    <property type="component" value="Unassembled WGS sequence"/>
</dbReference>
<dbReference type="PROSITE" id="PS50839">
    <property type="entry name" value="CHASE"/>
    <property type="match status" value="1"/>
</dbReference>
<feature type="transmembrane region" description="Helical" evidence="1">
    <location>
        <begin position="260"/>
        <end position="281"/>
    </location>
</feature>
<evidence type="ECO:0000259" key="3">
    <source>
        <dbReference type="PROSITE" id="PS50887"/>
    </source>
</evidence>
<evidence type="ECO:0000259" key="2">
    <source>
        <dbReference type="PROSITE" id="PS50839"/>
    </source>
</evidence>
<dbReference type="RefSeq" id="WP_170230979.1">
    <property type="nucleotide sequence ID" value="NZ_BJYC01000007.1"/>
</dbReference>
<dbReference type="PANTHER" id="PTHR46663:SF2">
    <property type="entry name" value="GGDEF DOMAIN-CONTAINING PROTEIN"/>
    <property type="match status" value="1"/>
</dbReference>
<dbReference type="GO" id="GO:0003824">
    <property type="term" value="F:catalytic activity"/>
    <property type="evidence" value="ECO:0007669"/>
    <property type="project" value="UniProtKB-ARBA"/>
</dbReference>
<dbReference type="CDD" id="cd01949">
    <property type="entry name" value="GGDEF"/>
    <property type="match status" value="1"/>
</dbReference>
<dbReference type="Pfam" id="PF03924">
    <property type="entry name" value="CHASE"/>
    <property type="match status" value="1"/>
</dbReference>
<dbReference type="InterPro" id="IPR000160">
    <property type="entry name" value="GGDEF_dom"/>
</dbReference>
<keyword evidence="5" id="KW-1185">Reference proteome</keyword>
<dbReference type="InterPro" id="IPR029787">
    <property type="entry name" value="Nucleotide_cyclase"/>
</dbReference>
<keyword evidence="1" id="KW-0472">Membrane</keyword>
<dbReference type="SMART" id="SM00267">
    <property type="entry name" value="GGDEF"/>
    <property type="match status" value="1"/>
</dbReference>
<dbReference type="STRING" id="426702.SAMN04488099_10396"/>
<dbReference type="Pfam" id="PF00990">
    <property type="entry name" value="GGDEF"/>
    <property type="match status" value="1"/>
</dbReference>
<dbReference type="Gene3D" id="3.30.70.270">
    <property type="match status" value="1"/>
</dbReference>
<dbReference type="EMBL" id="FNZU01000003">
    <property type="protein sequence ID" value="SEK50224.1"/>
    <property type="molecule type" value="Genomic_DNA"/>
</dbReference>
<dbReference type="SUPFAM" id="SSF55073">
    <property type="entry name" value="Nucleotide cyclase"/>
    <property type="match status" value="1"/>
</dbReference>
<gene>
    <name evidence="4" type="ORF">SAMN04488099_10396</name>
</gene>
<protein>
    <submittedName>
        <fullName evidence="4">Diguanylate cyclase (GGDEF) domain-containing protein</fullName>
    </submittedName>
</protein>
<evidence type="ECO:0000256" key="1">
    <source>
        <dbReference type="SAM" id="Phobius"/>
    </source>
</evidence>
<dbReference type="SMART" id="SM01079">
    <property type="entry name" value="CHASE"/>
    <property type="match status" value="1"/>
</dbReference>
<evidence type="ECO:0000313" key="4">
    <source>
        <dbReference type="EMBL" id="SEK50224.1"/>
    </source>
</evidence>
<feature type="domain" description="CHASE" evidence="2">
    <location>
        <begin position="106"/>
        <end position="192"/>
    </location>
</feature>
<keyword evidence="1" id="KW-1133">Transmembrane helix</keyword>
<dbReference type="InterPro" id="IPR052163">
    <property type="entry name" value="DGC-Regulatory_Protein"/>
</dbReference>
<keyword evidence="1" id="KW-0812">Transmembrane</keyword>
<dbReference type="InterPro" id="IPR043128">
    <property type="entry name" value="Rev_trsase/Diguanyl_cyclase"/>
</dbReference>
<organism evidence="4 5">
    <name type="scientific">Alkalibacterium pelagium</name>
    <dbReference type="NCBI Taxonomy" id="426702"/>
    <lineage>
        <taxon>Bacteria</taxon>
        <taxon>Bacillati</taxon>
        <taxon>Bacillota</taxon>
        <taxon>Bacilli</taxon>
        <taxon>Lactobacillales</taxon>
        <taxon>Carnobacteriaceae</taxon>
        <taxon>Alkalibacterium</taxon>
    </lineage>
</organism>
<evidence type="ECO:0000313" key="5">
    <source>
        <dbReference type="Proteomes" id="UP000199081"/>
    </source>
</evidence>
<proteinExistence type="predicted"/>
<feature type="domain" description="GGDEF" evidence="3">
    <location>
        <begin position="313"/>
        <end position="445"/>
    </location>
</feature>
<dbReference type="PANTHER" id="PTHR46663">
    <property type="entry name" value="DIGUANYLATE CYCLASE DGCT-RELATED"/>
    <property type="match status" value="1"/>
</dbReference>
<dbReference type="NCBIfam" id="TIGR00254">
    <property type="entry name" value="GGDEF"/>
    <property type="match status" value="1"/>
</dbReference>
<reference evidence="5" key="1">
    <citation type="submission" date="2016-10" db="EMBL/GenBank/DDBJ databases">
        <authorList>
            <person name="Varghese N."/>
            <person name="Submissions S."/>
        </authorList>
    </citation>
    <scope>NUCLEOTIDE SEQUENCE [LARGE SCALE GENOMIC DNA]</scope>
    <source>
        <strain evidence="5">DSM 19183</strain>
    </source>
</reference>
<name>A0A1H7HIX2_9LACT</name>
<sequence length="445" mass="50826">MKKWIIALLTASLAAMLLSIPVHFLREQYQYQAMLEQRALVKEQVSSIRDDFQTQLDTNVFYADFFEMIIRQDPYIPESELREYARFIVDRNTLIDNVSIAKDGLIHFVYPLQGNEDVIGLDLSSDHALSEAISATPDGRSAVTLAPQESVRGGLKLFTRKPIYIDAISAEEQWGLSTISIDFEEMISSSVEAHQSDFYDYAIRISSGSQSPYVWGNGIVFEEDGVTQTVEMSDSIWTIGAIPAGGWGLRDNRLNKEMPVFYLLITIIFIMVYFLTLQYLAKRDLSRKDALTGLLNKHTFENSVRRLIRYSTQKNGLLLIDFNDFKGINDRHGHLTGDKVLSMSARRMQDILKHSDKVGRIGGDEFMILVKDIRNEENLSKVAQRLIEEIEQPMELDHMTVRLTVSVGYILTSPSHAFENIYDLVDKRMYKHKEESKETALIKAD</sequence>